<dbReference type="SUPFAM" id="SSF55753">
    <property type="entry name" value="Actin depolymerizing proteins"/>
    <property type="match status" value="2"/>
</dbReference>
<evidence type="ECO:0000256" key="3">
    <source>
        <dbReference type="ARBA" id="ARBA00022490"/>
    </source>
</evidence>
<evidence type="ECO:0000313" key="10">
    <source>
        <dbReference type="EMBL" id="KAL2864460.1"/>
    </source>
</evidence>
<dbReference type="CDD" id="cd11284">
    <property type="entry name" value="ADF_Twf-C_like"/>
    <property type="match status" value="1"/>
</dbReference>
<feature type="region of interest" description="Disordered" evidence="8">
    <location>
        <begin position="301"/>
        <end position="341"/>
    </location>
</feature>
<dbReference type="GeneID" id="98149645"/>
<feature type="compositionally biased region" description="Basic and acidic residues" evidence="8">
    <location>
        <begin position="149"/>
        <end position="181"/>
    </location>
</feature>
<dbReference type="Gene3D" id="3.40.20.10">
    <property type="entry name" value="Severin"/>
    <property type="match status" value="2"/>
</dbReference>
<comment type="similarity">
    <text evidence="2">Belongs to the actin-binding proteins ADF family. Twinfilin subfamily.</text>
</comment>
<reference evidence="10 11" key="1">
    <citation type="submission" date="2024-07" db="EMBL/GenBank/DDBJ databases">
        <title>Section-level genome sequencing and comparative genomics of Aspergillus sections Usti and Cavernicolus.</title>
        <authorList>
            <consortium name="Lawrence Berkeley National Laboratory"/>
            <person name="Nybo J.L."/>
            <person name="Vesth T.C."/>
            <person name="Theobald S."/>
            <person name="Frisvad J.C."/>
            <person name="Larsen T.O."/>
            <person name="Kjaerboelling I."/>
            <person name="Rothschild-Mancinelli K."/>
            <person name="Lyhne E.K."/>
            <person name="Kogle M.E."/>
            <person name="Barry K."/>
            <person name="Clum A."/>
            <person name="Na H."/>
            <person name="Ledsgaard L."/>
            <person name="Lin J."/>
            <person name="Lipzen A."/>
            <person name="Kuo A."/>
            <person name="Riley R."/>
            <person name="Mondo S."/>
            <person name="Labutti K."/>
            <person name="Haridas S."/>
            <person name="Pangalinan J."/>
            <person name="Salamov A.A."/>
            <person name="Simmons B.A."/>
            <person name="Magnuson J.K."/>
            <person name="Chen J."/>
            <person name="Drula E."/>
            <person name="Henrissat B."/>
            <person name="Wiebenga A."/>
            <person name="Lubbers R.J."/>
            <person name="Gomes A.C."/>
            <person name="Macurrencykelacurrency M.R."/>
            <person name="Stajich J."/>
            <person name="Grigoriev I.V."/>
            <person name="Mortensen U.H."/>
            <person name="De Vries R.P."/>
            <person name="Baker S.E."/>
            <person name="Andersen M.R."/>
        </authorList>
    </citation>
    <scope>NUCLEOTIDE SEQUENCE [LARGE SCALE GENOMIC DNA]</scope>
    <source>
        <strain evidence="10 11">CBS 449.75</strain>
    </source>
</reference>
<evidence type="ECO:0000313" key="11">
    <source>
        <dbReference type="Proteomes" id="UP001610432"/>
    </source>
</evidence>
<dbReference type="SMART" id="SM00102">
    <property type="entry name" value="ADF"/>
    <property type="match status" value="1"/>
</dbReference>
<comment type="subunit">
    <text evidence="7">Interacts with G-actin; ADP-actin form.</text>
</comment>
<accession>A0ABR4LIT3</accession>
<feature type="domain" description="ADF-H" evidence="9">
    <location>
        <begin position="4"/>
        <end position="137"/>
    </location>
</feature>
<evidence type="ECO:0000256" key="8">
    <source>
        <dbReference type="SAM" id="MobiDB-lite"/>
    </source>
</evidence>
<dbReference type="EMBL" id="JBFXLQ010000040">
    <property type="protein sequence ID" value="KAL2864460.1"/>
    <property type="molecule type" value="Genomic_DNA"/>
</dbReference>
<evidence type="ECO:0000256" key="1">
    <source>
        <dbReference type="ARBA" id="ARBA00004245"/>
    </source>
</evidence>
<feature type="region of interest" description="Disordered" evidence="8">
    <location>
        <begin position="132"/>
        <end position="190"/>
    </location>
</feature>
<sequence length="341" mass="37470">MQSGISVSQELHDAFSTFASDDSAFCLPVTITSESLTPLAPIRFSSPGAFYPSLSQLSSVLEPKTPIYLLIRRPESASSSLIALTYIPSNAVVRAKTLFASTRATLVRELGSENFGETIFATEVEEVVSEEAWRERDAEKNGSATPAGYRREDLMGEKERELEAVRRAEEDARSGTPKRDIGIGGTFSRGPSRMRIEMQVNEDAKTALQRLQQGGLVQVAIDIPTETLKLAAAESGVDPESVQTHISSSSPRYTFYHYPESDAVIFIYTCPSGSSIKERMLYASSRMYGLQLAEEQGLKVSKKIEAGSPDEITGERLHEEVNPPQNDGLRRGFAKPRRPGR</sequence>
<evidence type="ECO:0000256" key="2">
    <source>
        <dbReference type="ARBA" id="ARBA00009557"/>
    </source>
</evidence>
<evidence type="ECO:0000256" key="7">
    <source>
        <dbReference type="ARBA" id="ARBA00038532"/>
    </source>
</evidence>
<dbReference type="PANTHER" id="PTHR13759:SF1">
    <property type="entry name" value="TWINFILIN"/>
    <property type="match status" value="1"/>
</dbReference>
<evidence type="ECO:0000259" key="9">
    <source>
        <dbReference type="PROSITE" id="PS51263"/>
    </source>
</evidence>
<comment type="subcellular location">
    <subcellularLocation>
        <location evidence="1">Cytoplasm</location>
        <location evidence="1">Cytoskeleton</location>
    </subcellularLocation>
</comment>
<gene>
    <name evidence="10" type="ORF">BJX67DRAFT_389970</name>
</gene>
<dbReference type="InterPro" id="IPR029006">
    <property type="entry name" value="ADF-H/Gelsolin-like_dom_sf"/>
</dbReference>
<organism evidence="10 11">
    <name type="scientific">Aspergillus lucknowensis</name>
    <dbReference type="NCBI Taxonomy" id="176173"/>
    <lineage>
        <taxon>Eukaryota</taxon>
        <taxon>Fungi</taxon>
        <taxon>Dikarya</taxon>
        <taxon>Ascomycota</taxon>
        <taxon>Pezizomycotina</taxon>
        <taxon>Eurotiomycetes</taxon>
        <taxon>Eurotiomycetidae</taxon>
        <taxon>Eurotiales</taxon>
        <taxon>Aspergillaceae</taxon>
        <taxon>Aspergillus</taxon>
        <taxon>Aspergillus subgen. Nidulantes</taxon>
    </lineage>
</organism>
<keyword evidence="6" id="KW-0206">Cytoskeleton</keyword>
<dbReference type="PROSITE" id="PS51263">
    <property type="entry name" value="ADF_H"/>
    <property type="match status" value="2"/>
</dbReference>
<dbReference type="PANTHER" id="PTHR13759">
    <property type="entry name" value="TWINFILIN"/>
    <property type="match status" value="1"/>
</dbReference>
<evidence type="ECO:0000256" key="5">
    <source>
        <dbReference type="ARBA" id="ARBA00023203"/>
    </source>
</evidence>
<keyword evidence="5" id="KW-0009">Actin-binding</keyword>
<dbReference type="CDD" id="cd11285">
    <property type="entry name" value="ADF_Twf-N_like"/>
    <property type="match status" value="1"/>
</dbReference>
<dbReference type="Pfam" id="PF00241">
    <property type="entry name" value="Cofilin_ADF"/>
    <property type="match status" value="2"/>
</dbReference>
<dbReference type="InterPro" id="IPR002108">
    <property type="entry name" value="ADF-H"/>
</dbReference>
<dbReference type="InterPro" id="IPR028458">
    <property type="entry name" value="Twinfilin"/>
</dbReference>
<dbReference type="Proteomes" id="UP001610432">
    <property type="component" value="Unassembled WGS sequence"/>
</dbReference>
<protein>
    <recommendedName>
        <fullName evidence="9">ADF-H domain-containing protein</fullName>
    </recommendedName>
</protein>
<proteinExistence type="inferred from homology"/>
<feature type="domain" description="ADF-H" evidence="9">
    <location>
        <begin position="195"/>
        <end position="322"/>
    </location>
</feature>
<keyword evidence="3" id="KW-0963">Cytoplasm</keyword>
<dbReference type="RefSeq" id="XP_070883439.1">
    <property type="nucleotide sequence ID" value="XM_071034573.1"/>
</dbReference>
<evidence type="ECO:0000256" key="4">
    <source>
        <dbReference type="ARBA" id="ARBA00022737"/>
    </source>
</evidence>
<keyword evidence="11" id="KW-1185">Reference proteome</keyword>
<comment type="caution">
    <text evidence="10">The sequence shown here is derived from an EMBL/GenBank/DDBJ whole genome shotgun (WGS) entry which is preliminary data.</text>
</comment>
<name>A0ABR4LIT3_9EURO</name>
<evidence type="ECO:0000256" key="6">
    <source>
        <dbReference type="ARBA" id="ARBA00023212"/>
    </source>
</evidence>
<keyword evidence="4" id="KW-0677">Repeat</keyword>
<feature type="compositionally biased region" description="Basic residues" evidence="8">
    <location>
        <begin position="332"/>
        <end position="341"/>
    </location>
</feature>